<sequence length="98" mass="10900">MLFCQLSNFLFDCLINIILWGHISAGRWVFDGAINCILFVYLKERKEGDPTPGVSKATATPHNVIELLIVSNKLCIYCLPLDVPDGMVLVHVVSIRLG</sequence>
<reference evidence="2" key="1">
    <citation type="journal article" date="2022" name="Mol. Ecol. Resour.">
        <title>The genomes of chicory, endive, great burdock and yacon provide insights into Asteraceae palaeo-polyploidization history and plant inulin production.</title>
        <authorList>
            <person name="Fan W."/>
            <person name="Wang S."/>
            <person name="Wang H."/>
            <person name="Wang A."/>
            <person name="Jiang F."/>
            <person name="Liu H."/>
            <person name="Zhao H."/>
            <person name="Xu D."/>
            <person name="Zhang Y."/>
        </authorList>
    </citation>
    <scope>NUCLEOTIDE SEQUENCE [LARGE SCALE GENOMIC DNA]</scope>
    <source>
        <strain evidence="2">cv. Niubang</strain>
    </source>
</reference>
<comment type="caution">
    <text evidence="1">The sequence shown here is derived from an EMBL/GenBank/DDBJ whole genome shotgun (WGS) entry which is preliminary data.</text>
</comment>
<proteinExistence type="predicted"/>
<accession>A0ACB8XH83</accession>
<organism evidence="1 2">
    <name type="scientific">Arctium lappa</name>
    <name type="common">Greater burdock</name>
    <name type="synonym">Lappa major</name>
    <dbReference type="NCBI Taxonomy" id="4217"/>
    <lineage>
        <taxon>Eukaryota</taxon>
        <taxon>Viridiplantae</taxon>
        <taxon>Streptophyta</taxon>
        <taxon>Embryophyta</taxon>
        <taxon>Tracheophyta</taxon>
        <taxon>Spermatophyta</taxon>
        <taxon>Magnoliopsida</taxon>
        <taxon>eudicotyledons</taxon>
        <taxon>Gunneridae</taxon>
        <taxon>Pentapetalae</taxon>
        <taxon>asterids</taxon>
        <taxon>campanulids</taxon>
        <taxon>Asterales</taxon>
        <taxon>Asteraceae</taxon>
        <taxon>Carduoideae</taxon>
        <taxon>Cardueae</taxon>
        <taxon>Arctiinae</taxon>
        <taxon>Arctium</taxon>
    </lineage>
</organism>
<evidence type="ECO:0000313" key="1">
    <source>
        <dbReference type="EMBL" id="KAI3666849.1"/>
    </source>
</evidence>
<evidence type="ECO:0000313" key="2">
    <source>
        <dbReference type="Proteomes" id="UP001055879"/>
    </source>
</evidence>
<keyword evidence="2" id="KW-1185">Reference proteome</keyword>
<reference evidence="1 2" key="2">
    <citation type="journal article" date="2022" name="Mol. Ecol. Resour.">
        <title>The genomes of chicory, endive, great burdock and yacon provide insights into Asteraceae paleo-polyploidization history and plant inulin production.</title>
        <authorList>
            <person name="Fan W."/>
            <person name="Wang S."/>
            <person name="Wang H."/>
            <person name="Wang A."/>
            <person name="Jiang F."/>
            <person name="Liu H."/>
            <person name="Zhao H."/>
            <person name="Xu D."/>
            <person name="Zhang Y."/>
        </authorList>
    </citation>
    <scope>NUCLEOTIDE SEQUENCE [LARGE SCALE GENOMIC DNA]</scope>
    <source>
        <strain evidence="2">cv. Niubang</strain>
    </source>
</reference>
<dbReference type="EMBL" id="CM042063">
    <property type="protein sequence ID" value="KAI3666849.1"/>
    <property type="molecule type" value="Genomic_DNA"/>
</dbReference>
<dbReference type="Proteomes" id="UP001055879">
    <property type="component" value="Linkage Group LG17"/>
</dbReference>
<name>A0ACB8XH83_ARCLA</name>
<protein>
    <submittedName>
        <fullName evidence="1">Uncharacterized protein</fullName>
    </submittedName>
</protein>
<gene>
    <name evidence="1" type="ORF">L6452_41887</name>
</gene>